<dbReference type="EMBL" id="BRYB01001141">
    <property type="protein sequence ID" value="GMI19137.1"/>
    <property type="molecule type" value="Genomic_DNA"/>
</dbReference>
<keyword evidence="3" id="KW-1185">Reference proteome</keyword>
<feature type="coiled-coil region" evidence="1">
    <location>
        <begin position="73"/>
        <end position="233"/>
    </location>
</feature>
<feature type="coiled-coil region" evidence="1">
    <location>
        <begin position="304"/>
        <end position="348"/>
    </location>
</feature>
<keyword evidence="1" id="KW-0175">Coiled coil</keyword>
<protein>
    <submittedName>
        <fullName evidence="2">Uncharacterized protein</fullName>
    </submittedName>
</protein>
<dbReference type="Proteomes" id="UP001165060">
    <property type="component" value="Unassembled WGS sequence"/>
</dbReference>
<comment type="caution">
    <text evidence="2">The sequence shown here is derived from an EMBL/GenBank/DDBJ whole genome shotgun (WGS) entry which is preliminary data.</text>
</comment>
<reference evidence="2 3" key="1">
    <citation type="journal article" date="2023" name="Commun. Biol.">
        <title>Genome analysis of Parmales, the sister group of diatoms, reveals the evolutionary specialization of diatoms from phago-mixotrophs to photoautotrophs.</title>
        <authorList>
            <person name="Ban H."/>
            <person name="Sato S."/>
            <person name="Yoshikawa S."/>
            <person name="Yamada K."/>
            <person name="Nakamura Y."/>
            <person name="Ichinomiya M."/>
            <person name="Sato N."/>
            <person name="Blanc-Mathieu R."/>
            <person name="Endo H."/>
            <person name="Kuwata A."/>
            <person name="Ogata H."/>
        </authorList>
    </citation>
    <scope>NUCLEOTIDE SEQUENCE [LARGE SCALE GENOMIC DNA]</scope>
</reference>
<dbReference type="PANTHER" id="PTHR31432">
    <property type="entry name" value="INTRAFLAGELLAR TRANSPORT PROTEIN 74 HOMOLOG"/>
    <property type="match status" value="1"/>
</dbReference>
<feature type="coiled-coil region" evidence="1">
    <location>
        <begin position="373"/>
        <end position="448"/>
    </location>
</feature>
<dbReference type="PROSITE" id="PS50096">
    <property type="entry name" value="IQ"/>
    <property type="match status" value="1"/>
</dbReference>
<dbReference type="PANTHER" id="PTHR31432:SF0">
    <property type="entry name" value="INTRAFLAGELLAR TRANSPORT PROTEIN 74 HOMOLOG"/>
    <property type="match status" value="1"/>
</dbReference>
<dbReference type="Gene3D" id="1.20.5.340">
    <property type="match status" value="1"/>
</dbReference>
<gene>
    <name evidence="2" type="ORF">TeGR_g7986</name>
</gene>
<dbReference type="InterPro" id="IPR029602">
    <property type="entry name" value="IFT74"/>
</dbReference>
<evidence type="ECO:0000256" key="1">
    <source>
        <dbReference type="SAM" id="Coils"/>
    </source>
</evidence>
<evidence type="ECO:0000313" key="3">
    <source>
        <dbReference type="Proteomes" id="UP001165060"/>
    </source>
</evidence>
<accession>A0ABQ6M457</accession>
<evidence type="ECO:0000313" key="2">
    <source>
        <dbReference type="EMBL" id="GMI19137.1"/>
    </source>
</evidence>
<organism evidence="2 3">
    <name type="scientific">Tetraparma gracilis</name>
    <dbReference type="NCBI Taxonomy" id="2962635"/>
    <lineage>
        <taxon>Eukaryota</taxon>
        <taxon>Sar</taxon>
        <taxon>Stramenopiles</taxon>
        <taxon>Ochrophyta</taxon>
        <taxon>Bolidophyceae</taxon>
        <taxon>Parmales</taxon>
        <taxon>Triparmaceae</taxon>
        <taxon>Tetraparma</taxon>
    </lineage>
</organism>
<sequence length="480" mass="55797">MARDAGQYSQLERKYEGLLKEVRGLEGTLADYNLAMDKIRTSTDPAEVSAYQKQLEERNKMEAGEIDKVFLNKQQREKVTAELEENIEQVHKQAEERIKKLEPAKLRKYEELIQRSRMLQQEGQAKEQEIEQMRHKIHELEAAVRGGGAREEYNNEEQRAAGLRKQIAQLEEDMAISQMDPKDAHARLLANVKEDNRKTTELENRCKEIEEEMVKLRRQKKELQADMQEKESGNPQQQSDNRKLQYERLFQRDAEMTQFLETYDKQKMDAADDQERTRQTIVGLLEHISSGINSSDEMPSQEKLDEMKDEVSFKTKKLETSQQTIARLQEQRVKRVQEMEKINSLDEKIGVELGQLREKMQGMNGSMKDFEDIEGLRARAAHTKVELEKLSKKYQSRRAAIKQQVAALSAQVESNKKAVSMNETSKNLSSLEQKLRHYEQNIFSLKEYIETKGRETDFESLKGDVMKMVGDLDEKAIESS</sequence>
<proteinExistence type="predicted"/>
<name>A0ABQ6M457_9STRA</name>